<dbReference type="eggNOG" id="KOG1575">
    <property type="taxonomic scope" value="Eukaryota"/>
</dbReference>
<feature type="domain" description="NADP-dependent oxidoreductase" evidence="1">
    <location>
        <begin position="15"/>
        <end position="364"/>
    </location>
</feature>
<sequence length="375" mass="41104">MRTLGSSNLEVTEACLGTMTWGVQNSEEEAHAQLDYAVKECGVNFIDTAELYPVPLTAPEWRAGKTEEFIGSWLSANPEWREKIVLASKVAGFMPNSRVAAERTVPPTDPPPDCRLDRSSVRAACEASLRRLQTSYVDLYQLHWPDRYVPAFGATTYDFGRERDSVAALLEEGKIRAYGLSNETPYGESRQRHLARNFLRTFPQATIQNAYSLLTRGFEEALAEARDACSPRHHNVGLLPWSVLCGGLLTGKYRQGAAAPAGSGARFVAFGDYMSRWHPSHARQETLQAADAYSAIAEGAGLTPSQLAILWCRTRPFIATHGAVIICAVIIGGTSLSQLEENLAAFALPAEALTEEMVGAINEVHMRCRDPSNSL</sequence>
<dbReference type="InterPro" id="IPR020471">
    <property type="entry name" value="AKR"/>
</dbReference>
<dbReference type="InterPro" id="IPR023210">
    <property type="entry name" value="NADP_OxRdtase_dom"/>
</dbReference>
<dbReference type="PaxDb" id="2903-EOD23037"/>
<evidence type="ECO:0000313" key="3">
    <source>
        <dbReference type="Proteomes" id="UP000013827"/>
    </source>
</evidence>
<dbReference type="SUPFAM" id="SSF51430">
    <property type="entry name" value="NAD(P)-linked oxidoreductase"/>
    <property type="match status" value="1"/>
</dbReference>
<dbReference type="HOGENOM" id="CLU_023205_2_0_1"/>
<dbReference type="Pfam" id="PF00248">
    <property type="entry name" value="Aldo_ket_red"/>
    <property type="match status" value="1"/>
</dbReference>
<evidence type="ECO:0000259" key="1">
    <source>
        <dbReference type="Pfam" id="PF00248"/>
    </source>
</evidence>
<dbReference type="InterPro" id="IPR036812">
    <property type="entry name" value="NAD(P)_OxRdtase_dom_sf"/>
</dbReference>
<dbReference type="Proteomes" id="UP000013827">
    <property type="component" value="Unassembled WGS sequence"/>
</dbReference>
<dbReference type="InterPro" id="IPR050523">
    <property type="entry name" value="AKR_Detox_Biosynth"/>
</dbReference>
<name>A0A0D3JHQ2_EMIH1</name>
<dbReference type="GeneID" id="17268584"/>
<reference evidence="2" key="2">
    <citation type="submission" date="2024-10" db="UniProtKB">
        <authorList>
            <consortium name="EnsemblProtists"/>
        </authorList>
    </citation>
    <scope>IDENTIFICATION</scope>
</reference>
<dbReference type="Gene3D" id="3.20.20.100">
    <property type="entry name" value="NADP-dependent oxidoreductase domain"/>
    <property type="match status" value="1"/>
</dbReference>
<dbReference type="OMA" id="WGQIGRL"/>
<dbReference type="AlphaFoldDB" id="A0A0D3JHQ2"/>
<evidence type="ECO:0000313" key="2">
    <source>
        <dbReference type="EnsemblProtists" id="EOD23037"/>
    </source>
</evidence>
<dbReference type="RefSeq" id="XP_005775466.1">
    <property type="nucleotide sequence ID" value="XM_005775409.1"/>
</dbReference>
<dbReference type="KEGG" id="ehx:EMIHUDRAFT_425873"/>
<protein>
    <recommendedName>
        <fullName evidence="1">NADP-dependent oxidoreductase domain-containing protein</fullName>
    </recommendedName>
</protein>
<reference evidence="3" key="1">
    <citation type="journal article" date="2013" name="Nature">
        <title>Pan genome of the phytoplankton Emiliania underpins its global distribution.</title>
        <authorList>
            <person name="Read B.A."/>
            <person name="Kegel J."/>
            <person name="Klute M.J."/>
            <person name="Kuo A."/>
            <person name="Lefebvre S.C."/>
            <person name="Maumus F."/>
            <person name="Mayer C."/>
            <person name="Miller J."/>
            <person name="Monier A."/>
            <person name="Salamov A."/>
            <person name="Young J."/>
            <person name="Aguilar M."/>
            <person name="Claverie J.M."/>
            <person name="Frickenhaus S."/>
            <person name="Gonzalez K."/>
            <person name="Herman E.K."/>
            <person name="Lin Y.C."/>
            <person name="Napier J."/>
            <person name="Ogata H."/>
            <person name="Sarno A.F."/>
            <person name="Shmutz J."/>
            <person name="Schroeder D."/>
            <person name="de Vargas C."/>
            <person name="Verret F."/>
            <person name="von Dassow P."/>
            <person name="Valentin K."/>
            <person name="Van de Peer Y."/>
            <person name="Wheeler G."/>
            <person name="Dacks J.B."/>
            <person name="Delwiche C.F."/>
            <person name="Dyhrman S.T."/>
            <person name="Glockner G."/>
            <person name="John U."/>
            <person name="Richards T."/>
            <person name="Worden A.Z."/>
            <person name="Zhang X."/>
            <person name="Grigoriev I.V."/>
            <person name="Allen A.E."/>
            <person name="Bidle K."/>
            <person name="Borodovsky M."/>
            <person name="Bowler C."/>
            <person name="Brownlee C."/>
            <person name="Cock J.M."/>
            <person name="Elias M."/>
            <person name="Gladyshev V.N."/>
            <person name="Groth M."/>
            <person name="Guda C."/>
            <person name="Hadaegh A."/>
            <person name="Iglesias-Rodriguez M.D."/>
            <person name="Jenkins J."/>
            <person name="Jones B.M."/>
            <person name="Lawson T."/>
            <person name="Leese F."/>
            <person name="Lindquist E."/>
            <person name="Lobanov A."/>
            <person name="Lomsadze A."/>
            <person name="Malik S.B."/>
            <person name="Marsh M.E."/>
            <person name="Mackinder L."/>
            <person name="Mock T."/>
            <person name="Mueller-Roeber B."/>
            <person name="Pagarete A."/>
            <person name="Parker M."/>
            <person name="Probert I."/>
            <person name="Quesneville H."/>
            <person name="Raines C."/>
            <person name="Rensing S.A."/>
            <person name="Riano-Pachon D.M."/>
            <person name="Richier S."/>
            <person name="Rokitta S."/>
            <person name="Shiraiwa Y."/>
            <person name="Soanes D.M."/>
            <person name="van der Giezen M."/>
            <person name="Wahlund T.M."/>
            <person name="Williams B."/>
            <person name="Wilson W."/>
            <person name="Wolfe G."/>
            <person name="Wurch L.L."/>
        </authorList>
    </citation>
    <scope>NUCLEOTIDE SEQUENCE</scope>
</reference>
<accession>A0A0D3JHQ2</accession>
<proteinExistence type="predicted"/>
<keyword evidence="3" id="KW-1185">Reference proteome</keyword>
<dbReference type="PANTHER" id="PTHR43364">
    <property type="entry name" value="NADH-SPECIFIC METHYLGLYOXAL REDUCTASE-RELATED"/>
    <property type="match status" value="1"/>
</dbReference>
<dbReference type="PRINTS" id="PR00069">
    <property type="entry name" value="ALDKETRDTASE"/>
</dbReference>
<dbReference type="GO" id="GO:0016491">
    <property type="term" value="F:oxidoreductase activity"/>
    <property type="evidence" value="ECO:0007669"/>
    <property type="project" value="InterPro"/>
</dbReference>
<dbReference type="PANTHER" id="PTHR43364:SF17">
    <property type="entry name" value="ALDO KETO REDUCTASE"/>
    <property type="match status" value="1"/>
</dbReference>
<dbReference type="STRING" id="2903.R1CKE0"/>
<dbReference type="EnsemblProtists" id="EOD23037">
    <property type="protein sequence ID" value="EOD23037"/>
    <property type="gene ID" value="EMIHUDRAFT_425873"/>
</dbReference>
<organism evidence="2 3">
    <name type="scientific">Emiliania huxleyi (strain CCMP1516)</name>
    <dbReference type="NCBI Taxonomy" id="280463"/>
    <lineage>
        <taxon>Eukaryota</taxon>
        <taxon>Haptista</taxon>
        <taxon>Haptophyta</taxon>
        <taxon>Prymnesiophyceae</taxon>
        <taxon>Isochrysidales</taxon>
        <taxon>Noelaerhabdaceae</taxon>
        <taxon>Emiliania</taxon>
    </lineage>
</organism>